<dbReference type="RefSeq" id="WP_254102029.1">
    <property type="nucleotide sequence ID" value="NZ_JANATA010000023.1"/>
</dbReference>
<keyword evidence="1" id="KW-0732">Signal</keyword>
<accession>A0AA41X097</accession>
<proteinExistence type="predicted"/>
<evidence type="ECO:0000256" key="1">
    <source>
        <dbReference type="SAM" id="SignalP"/>
    </source>
</evidence>
<dbReference type="AlphaFoldDB" id="A0AA41X097"/>
<dbReference type="EMBL" id="JANATA010000023">
    <property type="protein sequence ID" value="MCP3429545.1"/>
    <property type="molecule type" value="Genomic_DNA"/>
</dbReference>
<evidence type="ECO:0000313" key="3">
    <source>
        <dbReference type="Proteomes" id="UP001165413"/>
    </source>
</evidence>
<name>A0AA41X097_9ALTE</name>
<sequence>MKMPKQFVKFFMILMLLITQISGAFASAQVFSAMSDTSCSMSNLSHHALQSASETESMSEHMMLEQSKRATMDCCDSVDMNICCDGQCACVAVAATAVFIFGSLSEDHLPNINETFIESSPPPHSAFSALLMRPPIQSLA</sequence>
<feature type="signal peptide" evidence="1">
    <location>
        <begin position="1"/>
        <end position="26"/>
    </location>
</feature>
<dbReference type="Proteomes" id="UP001165413">
    <property type="component" value="Unassembled WGS sequence"/>
</dbReference>
<comment type="caution">
    <text evidence="2">The sequence shown here is derived from an EMBL/GenBank/DDBJ whole genome shotgun (WGS) entry which is preliminary data.</text>
</comment>
<evidence type="ECO:0000313" key="2">
    <source>
        <dbReference type="EMBL" id="MCP3429545.1"/>
    </source>
</evidence>
<gene>
    <name evidence="2" type="ORF">NLF92_11365</name>
</gene>
<keyword evidence="3" id="KW-1185">Reference proteome</keyword>
<organism evidence="2 3">
    <name type="scientific">Opacimonas viscosa</name>
    <dbReference type="NCBI Taxonomy" id="2961944"/>
    <lineage>
        <taxon>Bacteria</taxon>
        <taxon>Pseudomonadati</taxon>
        <taxon>Pseudomonadota</taxon>
        <taxon>Gammaproteobacteria</taxon>
        <taxon>Alteromonadales</taxon>
        <taxon>Alteromonadaceae</taxon>
        <taxon>Opacimonas</taxon>
    </lineage>
</organism>
<feature type="chain" id="PRO_5041408120" description="CopL family metal-binding regulatory protein" evidence="1">
    <location>
        <begin position="27"/>
        <end position="140"/>
    </location>
</feature>
<protein>
    <recommendedName>
        <fullName evidence="4">CopL family metal-binding regulatory protein</fullName>
    </recommendedName>
</protein>
<evidence type="ECO:0008006" key="4">
    <source>
        <dbReference type="Google" id="ProtNLM"/>
    </source>
</evidence>
<reference evidence="2" key="1">
    <citation type="submission" date="2022-07" db="EMBL/GenBank/DDBJ databases">
        <title>Characterization of the Novel Bacterium Alteromonas immobilis LMIT006 and Alteromonas gregis LMIT007.</title>
        <authorList>
            <person name="Lin X."/>
        </authorList>
    </citation>
    <scope>NUCLEOTIDE SEQUENCE</scope>
    <source>
        <strain evidence="2">LMIT007</strain>
    </source>
</reference>